<reference evidence="3" key="1">
    <citation type="submission" date="2022-07" db="EMBL/GenBank/DDBJ databases">
        <title>Phylogenomic reconstructions and comparative analyses of Kickxellomycotina fungi.</title>
        <authorList>
            <person name="Reynolds N.K."/>
            <person name="Stajich J.E."/>
            <person name="Barry K."/>
            <person name="Grigoriev I.V."/>
            <person name="Crous P."/>
            <person name="Smith M.E."/>
        </authorList>
    </citation>
    <scope>NUCLEOTIDE SEQUENCE</scope>
    <source>
        <strain evidence="3">NBRC 105413</strain>
    </source>
</reference>
<dbReference type="InterPro" id="IPR036282">
    <property type="entry name" value="Glutathione-S-Trfase_C_sf"/>
</dbReference>
<accession>A0A9W8CLT2</accession>
<dbReference type="GO" id="GO:0005737">
    <property type="term" value="C:cytoplasm"/>
    <property type="evidence" value="ECO:0007669"/>
    <property type="project" value="TreeGrafter"/>
</dbReference>
<evidence type="ECO:0000259" key="1">
    <source>
        <dbReference type="PROSITE" id="PS50404"/>
    </source>
</evidence>
<dbReference type="Proteomes" id="UP001145021">
    <property type="component" value="Unassembled WGS sequence"/>
</dbReference>
<sequence length="243" mass="26958">MSSSSTSAAANEYPYEEGGYTLYSAFGDPFSLRSLRALSAAKVPYKLVGIDFSNLPSWYHLVNPQLKLPSLRLPSGEILTESLVISEFVADQFPEAQLLPKSAIERAQLRLFVEIFTSRVIPNMINLLTSAAAEEQDSARANLLATIKEANDELAKQWERPSGKGGPLWLGDKFSLAEINTVSFVKQMAGAKKYRGLVIPQTQEYAAFNKWVDAFSAYPEYLEFSIPDDVLAEAVAKFFNLKE</sequence>
<evidence type="ECO:0008006" key="5">
    <source>
        <dbReference type="Google" id="ProtNLM"/>
    </source>
</evidence>
<dbReference type="Pfam" id="PF13410">
    <property type="entry name" value="GST_C_2"/>
    <property type="match status" value="1"/>
</dbReference>
<dbReference type="SUPFAM" id="SSF47616">
    <property type="entry name" value="GST C-terminal domain-like"/>
    <property type="match status" value="1"/>
</dbReference>
<dbReference type="PANTHER" id="PTHR43968">
    <property type="match status" value="1"/>
</dbReference>
<dbReference type="Gene3D" id="3.40.30.10">
    <property type="entry name" value="Glutaredoxin"/>
    <property type="match status" value="1"/>
</dbReference>
<dbReference type="SFLD" id="SFLDS00019">
    <property type="entry name" value="Glutathione_Transferase_(cytos"/>
    <property type="match status" value="1"/>
</dbReference>
<dbReference type="EMBL" id="JANBOH010000045">
    <property type="protein sequence ID" value="KAJ1646897.1"/>
    <property type="molecule type" value="Genomic_DNA"/>
</dbReference>
<feature type="domain" description="GST C-terminal" evidence="2">
    <location>
        <begin position="102"/>
        <end position="238"/>
    </location>
</feature>
<dbReference type="InterPro" id="IPR036249">
    <property type="entry name" value="Thioredoxin-like_sf"/>
</dbReference>
<dbReference type="AlphaFoldDB" id="A0A9W8CLT2"/>
<dbReference type="InterPro" id="IPR010987">
    <property type="entry name" value="Glutathione-S-Trfase_C-like"/>
</dbReference>
<dbReference type="InterPro" id="IPR004045">
    <property type="entry name" value="Glutathione_S-Trfase_N"/>
</dbReference>
<keyword evidence="4" id="KW-1185">Reference proteome</keyword>
<gene>
    <name evidence="3" type="ORF">LPJ64_001641</name>
</gene>
<protein>
    <recommendedName>
        <fullName evidence="5">Glutathione S-transferase</fullName>
    </recommendedName>
</protein>
<proteinExistence type="predicted"/>
<comment type="caution">
    <text evidence="3">The sequence shown here is derived from an EMBL/GenBank/DDBJ whole genome shotgun (WGS) entry which is preliminary data.</text>
</comment>
<dbReference type="SUPFAM" id="SSF52833">
    <property type="entry name" value="Thioredoxin-like"/>
    <property type="match status" value="1"/>
</dbReference>
<dbReference type="PROSITE" id="PS50405">
    <property type="entry name" value="GST_CTER"/>
    <property type="match status" value="1"/>
</dbReference>
<dbReference type="Pfam" id="PF13417">
    <property type="entry name" value="GST_N_3"/>
    <property type="match status" value="1"/>
</dbReference>
<dbReference type="Gene3D" id="1.20.1050.10">
    <property type="match status" value="1"/>
</dbReference>
<dbReference type="PROSITE" id="PS50404">
    <property type="entry name" value="GST_NTER"/>
    <property type="match status" value="1"/>
</dbReference>
<name>A0A9W8CLT2_9FUNG</name>
<evidence type="ECO:0000259" key="2">
    <source>
        <dbReference type="PROSITE" id="PS50405"/>
    </source>
</evidence>
<dbReference type="CDD" id="cd00570">
    <property type="entry name" value="GST_N_family"/>
    <property type="match status" value="1"/>
</dbReference>
<dbReference type="SFLD" id="SFLDG00358">
    <property type="entry name" value="Main_(cytGST)"/>
    <property type="match status" value="1"/>
</dbReference>
<organism evidence="3 4">
    <name type="scientific">Coemansia asiatica</name>
    <dbReference type="NCBI Taxonomy" id="1052880"/>
    <lineage>
        <taxon>Eukaryota</taxon>
        <taxon>Fungi</taxon>
        <taxon>Fungi incertae sedis</taxon>
        <taxon>Zoopagomycota</taxon>
        <taxon>Kickxellomycotina</taxon>
        <taxon>Kickxellomycetes</taxon>
        <taxon>Kickxellales</taxon>
        <taxon>Kickxellaceae</taxon>
        <taxon>Coemansia</taxon>
    </lineage>
</organism>
<dbReference type="PANTHER" id="PTHR43968:SF6">
    <property type="entry name" value="GLUTATHIONE S-TRANSFERASE OMEGA"/>
    <property type="match status" value="1"/>
</dbReference>
<feature type="domain" description="GST N-terminal" evidence="1">
    <location>
        <begin position="18"/>
        <end position="97"/>
    </location>
</feature>
<evidence type="ECO:0000313" key="4">
    <source>
        <dbReference type="Proteomes" id="UP001145021"/>
    </source>
</evidence>
<dbReference type="InterPro" id="IPR040079">
    <property type="entry name" value="Glutathione_S-Trfase"/>
</dbReference>
<evidence type="ECO:0000313" key="3">
    <source>
        <dbReference type="EMBL" id="KAJ1646897.1"/>
    </source>
</evidence>
<dbReference type="InterPro" id="IPR050983">
    <property type="entry name" value="GST_Omega/HSP26"/>
</dbReference>